<gene>
    <name evidence="3" type="ORF">GCM10009754_40130</name>
</gene>
<dbReference type="InterPro" id="IPR036396">
    <property type="entry name" value="Cyt_P450_sf"/>
</dbReference>
<dbReference type="PANTHER" id="PTHR46696">
    <property type="entry name" value="P450, PUTATIVE (EUROFUNG)-RELATED"/>
    <property type="match status" value="1"/>
</dbReference>
<accession>A0ABN2R6Z9</accession>
<evidence type="ECO:0000256" key="1">
    <source>
        <dbReference type="ARBA" id="ARBA00010617"/>
    </source>
</evidence>
<name>A0ABN2R6Z9_9PSEU</name>
<keyword evidence="2" id="KW-0349">Heme</keyword>
<dbReference type="InterPro" id="IPR017972">
    <property type="entry name" value="Cyt_P450_CS"/>
</dbReference>
<comment type="similarity">
    <text evidence="1 2">Belongs to the cytochrome P450 family.</text>
</comment>
<dbReference type="InterPro" id="IPR001128">
    <property type="entry name" value="Cyt_P450"/>
</dbReference>
<evidence type="ECO:0000313" key="4">
    <source>
        <dbReference type="Proteomes" id="UP001501116"/>
    </source>
</evidence>
<proteinExistence type="inferred from homology"/>
<dbReference type="CDD" id="cd20625">
    <property type="entry name" value="CYP164-like"/>
    <property type="match status" value="1"/>
</dbReference>
<keyword evidence="2" id="KW-0503">Monooxygenase</keyword>
<dbReference type="InterPro" id="IPR002397">
    <property type="entry name" value="Cyt_P450_B"/>
</dbReference>
<sequence>MTETAAPGLQALFDPAHRADPYPTYRRWREDTPVAGPMPGLFVVTRHADCAAVLRDSRFGHAEPDEPNLLRPAPPTDAETALVDENGNPVRSFLGLNPPDHTRLRKLVSKAFTRPMVARLAPRIEQLTTDLLDGMAKRTGQVDLIESLAYPLPVAVISELLGIPNADRDQFVAWSHSLARGLDPDFALPPGTRENLVRTRGEFAEYIRGLAAIRRADPGEDLLSALVQVHDSGDVLTENELLATCILLLIAGHETTVNLIGNGTLALLRAPGQLAALRDEPELVDHAVEEFLRYDSPVQLTMRAALEDAEIGGVEIARGSAALLVIGSANRDPDAVADPDALDVRREPTRHLAFGQGIHFCLGAPLARLEARIAFQALLARFPALRLAAEPAWKDNLILRGLATLPVHLT</sequence>
<dbReference type="PROSITE" id="PS00086">
    <property type="entry name" value="CYTOCHROME_P450"/>
    <property type="match status" value="1"/>
</dbReference>
<dbReference type="Proteomes" id="UP001501116">
    <property type="component" value="Unassembled WGS sequence"/>
</dbReference>
<dbReference type="PANTHER" id="PTHR46696:SF1">
    <property type="entry name" value="CYTOCHROME P450 YJIB-RELATED"/>
    <property type="match status" value="1"/>
</dbReference>
<dbReference type="Pfam" id="PF00067">
    <property type="entry name" value="p450"/>
    <property type="match status" value="1"/>
</dbReference>
<reference evidence="3 4" key="1">
    <citation type="journal article" date="2019" name="Int. J. Syst. Evol. Microbiol.">
        <title>The Global Catalogue of Microorganisms (GCM) 10K type strain sequencing project: providing services to taxonomists for standard genome sequencing and annotation.</title>
        <authorList>
            <consortium name="The Broad Institute Genomics Platform"/>
            <consortium name="The Broad Institute Genome Sequencing Center for Infectious Disease"/>
            <person name="Wu L."/>
            <person name="Ma J."/>
        </authorList>
    </citation>
    <scope>NUCLEOTIDE SEQUENCE [LARGE SCALE GENOMIC DNA]</scope>
    <source>
        <strain evidence="3 4">JCM 14545</strain>
    </source>
</reference>
<dbReference type="SUPFAM" id="SSF48264">
    <property type="entry name" value="Cytochrome P450"/>
    <property type="match status" value="1"/>
</dbReference>
<keyword evidence="2" id="KW-0479">Metal-binding</keyword>
<dbReference type="Gene3D" id="1.10.630.10">
    <property type="entry name" value="Cytochrome P450"/>
    <property type="match status" value="1"/>
</dbReference>
<organism evidence="3 4">
    <name type="scientific">Amycolatopsis minnesotensis</name>
    <dbReference type="NCBI Taxonomy" id="337894"/>
    <lineage>
        <taxon>Bacteria</taxon>
        <taxon>Bacillati</taxon>
        <taxon>Actinomycetota</taxon>
        <taxon>Actinomycetes</taxon>
        <taxon>Pseudonocardiales</taxon>
        <taxon>Pseudonocardiaceae</taxon>
        <taxon>Amycolatopsis</taxon>
    </lineage>
</organism>
<protein>
    <submittedName>
        <fullName evidence="3">Cytochrome P450</fullName>
    </submittedName>
</protein>
<evidence type="ECO:0000313" key="3">
    <source>
        <dbReference type="EMBL" id="GAA1964324.1"/>
    </source>
</evidence>
<comment type="caution">
    <text evidence="3">The sequence shown here is derived from an EMBL/GenBank/DDBJ whole genome shotgun (WGS) entry which is preliminary data.</text>
</comment>
<keyword evidence="2" id="KW-0560">Oxidoreductase</keyword>
<evidence type="ECO:0000256" key="2">
    <source>
        <dbReference type="RuleBase" id="RU000461"/>
    </source>
</evidence>
<keyword evidence="2" id="KW-0408">Iron</keyword>
<dbReference type="RefSeq" id="WP_344420651.1">
    <property type="nucleotide sequence ID" value="NZ_BAAANN010000015.1"/>
</dbReference>
<dbReference type="PRINTS" id="PR00359">
    <property type="entry name" value="BP450"/>
</dbReference>
<dbReference type="EMBL" id="BAAANN010000015">
    <property type="protein sequence ID" value="GAA1964324.1"/>
    <property type="molecule type" value="Genomic_DNA"/>
</dbReference>
<keyword evidence="4" id="KW-1185">Reference proteome</keyword>